<keyword evidence="5" id="KW-0597">Phosphoprotein</keyword>
<dbReference type="InterPro" id="IPR003660">
    <property type="entry name" value="HAMP_dom"/>
</dbReference>
<dbReference type="SUPFAM" id="SSF47384">
    <property type="entry name" value="Homodimeric domain of signal transducing histidine kinase"/>
    <property type="match status" value="1"/>
</dbReference>
<dbReference type="EC" id="2.7.13.3" evidence="3"/>
<dbReference type="Gene3D" id="1.10.287.130">
    <property type="match status" value="1"/>
</dbReference>
<sequence length="442" mass="48523">MGWQFGLLLLGALLASHLIAMALLQRTGQLINPASRNQTVTTLSAVHALAMRGADMELAGADQDRAWLAEAPQVAPFAMLPEERHLAAAVAQALRLPAEGAVWMQIERVSGQQARASVFSPAVWQPLRLRASIALPDGQWLNASLGLQGRYEWSRILLFALPASVLPVLVVAWLVAWRLVRPLRRLIDAAGQLRYGHELPDLPVRGPHEARELTRQFNAMQRRLAQHRDARTRMLAAISHDLRTPVTALRLQAELIDDENLREDMIASLVELQAMVEETLDFARADARAEAWQTVDVAALLAPLERRYQQLGHTVPFTVPTGLRWVCRPIALRRALANLIENALRHAGDAAVRVVLPGPSTAGALCLCVEDAGPGIDPRKLEQVFEPFLQLDDARGPQRQGLGLGLAIARTCVEMQGGTLVLENRSEGGLRAVIRLPAPRRA</sequence>
<comment type="subcellular location">
    <subcellularLocation>
        <location evidence="2">Cell membrane</location>
        <topology evidence="2">Multi-pass membrane protein</topology>
    </subcellularLocation>
</comment>
<reference evidence="13 14" key="1">
    <citation type="submission" date="2018-10" db="EMBL/GenBank/DDBJ databases">
        <title>Draft genome of Cortibacter populi DSM10536.</title>
        <authorList>
            <person name="Bernier A.-M."/>
            <person name="Bernard K."/>
        </authorList>
    </citation>
    <scope>NUCLEOTIDE SEQUENCE [LARGE SCALE GENOMIC DNA]</scope>
    <source>
        <strain evidence="13 14">DSM 105136</strain>
    </source>
</reference>
<dbReference type="InterPro" id="IPR003661">
    <property type="entry name" value="HisK_dim/P_dom"/>
</dbReference>
<dbReference type="InterPro" id="IPR003594">
    <property type="entry name" value="HATPase_dom"/>
</dbReference>
<keyword evidence="10" id="KW-1133">Transmembrane helix</keyword>
<keyword evidence="6" id="KW-0808">Transferase</keyword>
<evidence type="ECO:0000313" key="13">
    <source>
        <dbReference type="EMBL" id="RMX06019.1"/>
    </source>
</evidence>
<dbReference type="Pfam" id="PF00512">
    <property type="entry name" value="HisKA"/>
    <property type="match status" value="1"/>
</dbReference>
<feature type="domain" description="HAMP" evidence="12">
    <location>
        <begin position="177"/>
        <end position="229"/>
    </location>
</feature>
<dbReference type="CDD" id="cd00075">
    <property type="entry name" value="HATPase"/>
    <property type="match status" value="1"/>
</dbReference>
<gene>
    <name evidence="13" type="ORF">D8I35_10760</name>
</gene>
<dbReference type="InterPro" id="IPR036890">
    <property type="entry name" value="HATPase_C_sf"/>
</dbReference>
<dbReference type="SMART" id="SM00304">
    <property type="entry name" value="HAMP"/>
    <property type="match status" value="1"/>
</dbReference>
<dbReference type="Pfam" id="PF02518">
    <property type="entry name" value="HATPase_c"/>
    <property type="match status" value="1"/>
</dbReference>
<dbReference type="PROSITE" id="PS50885">
    <property type="entry name" value="HAMP"/>
    <property type="match status" value="1"/>
</dbReference>
<keyword evidence="4" id="KW-1003">Cell membrane</keyword>
<dbReference type="GO" id="GO:0005524">
    <property type="term" value="F:ATP binding"/>
    <property type="evidence" value="ECO:0007669"/>
    <property type="project" value="UniProtKB-KW"/>
</dbReference>
<dbReference type="SUPFAM" id="SSF55874">
    <property type="entry name" value="ATPase domain of HSP90 chaperone/DNA topoisomerase II/histidine kinase"/>
    <property type="match status" value="1"/>
</dbReference>
<dbReference type="Proteomes" id="UP000278006">
    <property type="component" value="Unassembled WGS sequence"/>
</dbReference>
<evidence type="ECO:0000256" key="1">
    <source>
        <dbReference type="ARBA" id="ARBA00000085"/>
    </source>
</evidence>
<keyword evidence="14" id="KW-1185">Reference proteome</keyword>
<evidence type="ECO:0000259" key="12">
    <source>
        <dbReference type="PROSITE" id="PS50885"/>
    </source>
</evidence>
<dbReference type="InterPro" id="IPR050980">
    <property type="entry name" value="2C_sensor_his_kinase"/>
</dbReference>
<evidence type="ECO:0000256" key="7">
    <source>
        <dbReference type="ARBA" id="ARBA00022741"/>
    </source>
</evidence>
<protein>
    <recommendedName>
        <fullName evidence="3">histidine kinase</fullName>
        <ecNumber evidence="3">2.7.13.3</ecNumber>
    </recommendedName>
</protein>
<feature type="domain" description="Histidine kinase" evidence="11">
    <location>
        <begin position="237"/>
        <end position="440"/>
    </location>
</feature>
<dbReference type="GO" id="GO:0000155">
    <property type="term" value="F:phosphorelay sensor kinase activity"/>
    <property type="evidence" value="ECO:0007669"/>
    <property type="project" value="InterPro"/>
</dbReference>
<dbReference type="Gene3D" id="6.10.340.10">
    <property type="match status" value="1"/>
</dbReference>
<proteinExistence type="predicted"/>
<dbReference type="Gene3D" id="3.30.565.10">
    <property type="entry name" value="Histidine kinase-like ATPase, C-terminal domain"/>
    <property type="match status" value="1"/>
</dbReference>
<evidence type="ECO:0000256" key="8">
    <source>
        <dbReference type="ARBA" id="ARBA00022777"/>
    </source>
</evidence>
<organism evidence="13 14">
    <name type="scientific">Corticibacter populi</name>
    <dbReference type="NCBI Taxonomy" id="1550736"/>
    <lineage>
        <taxon>Bacteria</taxon>
        <taxon>Pseudomonadati</taxon>
        <taxon>Pseudomonadota</taxon>
        <taxon>Betaproteobacteria</taxon>
        <taxon>Burkholderiales</taxon>
        <taxon>Comamonadaceae</taxon>
        <taxon>Corticibacter</taxon>
    </lineage>
</organism>
<name>A0A3M6QTZ1_9BURK</name>
<keyword evidence="8" id="KW-0418">Kinase</keyword>
<evidence type="ECO:0000256" key="4">
    <source>
        <dbReference type="ARBA" id="ARBA00022475"/>
    </source>
</evidence>
<evidence type="ECO:0000256" key="9">
    <source>
        <dbReference type="ARBA" id="ARBA00022840"/>
    </source>
</evidence>
<dbReference type="PANTHER" id="PTHR44936">
    <property type="entry name" value="SENSOR PROTEIN CREC"/>
    <property type="match status" value="1"/>
</dbReference>
<dbReference type="SUPFAM" id="SSF158472">
    <property type="entry name" value="HAMP domain-like"/>
    <property type="match status" value="1"/>
</dbReference>
<dbReference type="PROSITE" id="PS50109">
    <property type="entry name" value="HIS_KIN"/>
    <property type="match status" value="1"/>
</dbReference>
<dbReference type="Pfam" id="PF00672">
    <property type="entry name" value="HAMP"/>
    <property type="match status" value="1"/>
</dbReference>
<evidence type="ECO:0000256" key="6">
    <source>
        <dbReference type="ARBA" id="ARBA00022679"/>
    </source>
</evidence>
<evidence type="ECO:0000256" key="10">
    <source>
        <dbReference type="SAM" id="Phobius"/>
    </source>
</evidence>
<evidence type="ECO:0000256" key="5">
    <source>
        <dbReference type="ARBA" id="ARBA00022553"/>
    </source>
</evidence>
<keyword evidence="9" id="KW-0067">ATP-binding</keyword>
<dbReference type="EMBL" id="RDQO01000003">
    <property type="protein sequence ID" value="RMX06019.1"/>
    <property type="molecule type" value="Genomic_DNA"/>
</dbReference>
<dbReference type="CDD" id="cd06225">
    <property type="entry name" value="HAMP"/>
    <property type="match status" value="1"/>
</dbReference>
<dbReference type="AlphaFoldDB" id="A0A3M6QTZ1"/>
<dbReference type="GO" id="GO:0005886">
    <property type="term" value="C:plasma membrane"/>
    <property type="evidence" value="ECO:0007669"/>
    <property type="project" value="UniProtKB-SubCell"/>
</dbReference>
<evidence type="ECO:0000256" key="2">
    <source>
        <dbReference type="ARBA" id="ARBA00004651"/>
    </source>
</evidence>
<feature type="transmembrane region" description="Helical" evidence="10">
    <location>
        <begin position="156"/>
        <end position="177"/>
    </location>
</feature>
<dbReference type="InterPro" id="IPR005467">
    <property type="entry name" value="His_kinase_dom"/>
</dbReference>
<keyword evidence="10" id="KW-0472">Membrane</keyword>
<evidence type="ECO:0000256" key="3">
    <source>
        <dbReference type="ARBA" id="ARBA00012438"/>
    </source>
</evidence>
<comment type="caution">
    <text evidence="13">The sequence shown here is derived from an EMBL/GenBank/DDBJ whole genome shotgun (WGS) entry which is preliminary data.</text>
</comment>
<dbReference type="CDD" id="cd00082">
    <property type="entry name" value="HisKA"/>
    <property type="match status" value="1"/>
</dbReference>
<comment type="catalytic activity">
    <reaction evidence="1">
        <text>ATP + protein L-histidine = ADP + protein N-phospho-L-histidine.</text>
        <dbReference type="EC" id="2.7.13.3"/>
    </reaction>
</comment>
<dbReference type="InterPro" id="IPR004358">
    <property type="entry name" value="Sig_transdc_His_kin-like_C"/>
</dbReference>
<keyword evidence="7" id="KW-0547">Nucleotide-binding</keyword>
<dbReference type="OrthoDB" id="9804645at2"/>
<dbReference type="SMART" id="SM00387">
    <property type="entry name" value="HATPase_c"/>
    <property type="match status" value="1"/>
</dbReference>
<dbReference type="PRINTS" id="PR00344">
    <property type="entry name" value="BCTRLSENSOR"/>
</dbReference>
<dbReference type="SMART" id="SM00388">
    <property type="entry name" value="HisKA"/>
    <property type="match status" value="1"/>
</dbReference>
<keyword evidence="10" id="KW-0812">Transmembrane</keyword>
<evidence type="ECO:0000313" key="14">
    <source>
        <dbReference type="Proteomes" id="UP000278006"/>
    </source>
</evidence>
<dbReference type="InterPro" id="IPR036097">
    <property type="entry name" value="HisK_dim/P_sf"/>
</dbReference>
<dbReference type="PANTHER" id="PTHR44936:SF10">
    <property type="entry name" value="SENSOR PROTEIN RSTB"/>
    <property type="match status" value="1"/>
</dbReference>
<accession>A0A3M6QTZ1</accession>
<evidence type="ECO:0000259" key="11">
    <source>
        <dbReference type="PROSITE" id="PS50109"/>
    </source>
</evidence>